<comment type="caution">
    <text evidence="1">The sequence shown here is derived from an EMBL/GenBank/DDBJ whole genome shotgun (WGS) entry which is preliminary data.</text>
</comment>
<organism evidence="1 2">
    <name type="scientific">Platanthera guangdongensis</name>
    <dbReference type="NCBI Taxonomy" id="2320717"/>
    <lineage>
        <taxon>Eukaryota</taxon>
        <taxon>Viridiplantae</taxon>
        <taxon>Streptophyta</taxon>
        <taxon>Embryophyta</taxon>
        <taxon>Tracheophyta</taxon>
        <taxon>Spermatophyta</taxon>
        <taxon>Magnoliopsida</taxon>
        <taxon>Liliopsida</taxon>
        <taxon>Asparagales</taxon>
        <taxon>Orchidaceae</taxon>
        <taxon>Orchidoideae</taxon>
        <taxon>Orchideae</taxon>
        <taxon>Orchidinae</taxon>
        <taxon>Platanthera</taxon>
    </lineage>
</organism>
<dbReference type="Proteomes" id="UP001412067">
    <property type="component" value="Unassembled WGS sequence"/>
</dbReference>
<evidence type="ECO:0000313" key="1">
    <source>
        <dbReference type="EMBL" id="KAK8964443.1"/>
    </source>
</evidence>
<gene>
    <name evidence="1" type="ORF">KSP40_PGU020060</name>
</gene>
<protein>
    <recommendedName>
        <fullName evidence="3">Ribosomal protein L2</fullName>
    </recommendedName>
</protein>
<reference evidence="1 2" key="1">
    <citation type="journal article" date="2022" name="Nat. Plants">
        <title>Genomes of leafy and leafless Platanthera orchids illuminate the evolution of mycoheterotrophy.</title>
        <authorList>
            <person name="Li M.H."/>
            <person name="Liu K.W."/>
            <person name="Li Z."/>
            <person name="Lu H.C."/>
            <person name="Ye Q.L."/>
            <person name="Zhang D."/>
            <person name="Wang J.Y."/>
            <person name="Li Y.F."/>
            <person name="Zhong Z.M."/>
            <person name="Liu X."/>
            <person name="Yu X."/>
            <person name="Liu D.K."/>
            <person name="Tu X.D."/>
            <person name="Liu B."/>
            <person name="Hao Y."/>
            <person name="Liao X.Y."/>
            <person name="Jiang Y.T."/>
            <person name="Sun W.H."/>
            <person name="Chen J."/>
            <person name="Chen Y.Q."/>
            <person name="Ai Y."/>
            <person name="Zhai J.W."/>
            <person name="Wu S.S."/>
            <person name="Zhou Z."/>
            <person name="Hsiao Y.Y."/>
            <person name="Wu W.L."/>
            <person name="Chen Y.Y."/>
            <person name="Lin Y.F."/>
            <person name="Hsu J.L."/>
            <person name="Li C.Y."/>
            <person name="Wang Z.W."/>
            <person name="Zhao X."/>
            <person name="Zhong W.Y."/>
            <person name="Ma X.K."/>
            <person name="Ma L."/>
            <person name="Huang J."/>
            <person name="Chen G.Z."/>
            <person name="Huang M.Z."/>
            <person name="Huang L."/>
            <person name="Peng D.H."/>
            <person name="Luo Y.B."/>
            <person name="Zou S.Q."/>
            <person name="Chen S.P."/>
            <person name="Lan S."/>
            <person name="Tsai W.C."/>
            <person name="Van de Peer Y."/>
            <person name="Liu Z.J."/>
        </authorList>
    </citation>
    <scope>NUCLEOTIDE SEQUENCE [LARGE SCALE GENOMIC DNA]</scope>
    <source>
        <strain evidence="1">Lor288</strain>
    </source>
</reference>
<sequence>MLAKSTREHRALRRAADFERRYHRYSGIVVAENIEHGHSSCQESKTLVYINSFFHAASNTISGKLFGNPPPATTSVLRPRSNKFVLKRIFTFNSLSNMIFNDIWTLTGNKLLPIVAVKGKRKEMKKIKETRNMKAGARTNQAIPYAYAVTGNSHGSGFHCMCYLSCSDP</sequence>
<keyword evidence="2" id="KW-1185">Reference proteome</keyword>
<name>A0ABR2MKB4_9ASPA</name>
<evidence type="ECO:0000313" key="2">
    <source>
        <dbReference type="Proteomes" id="UP001412067"/>
    </source>
</evidence>
<dbReference type="EMBL" id="JBBWWR010000007">
    <property type="protein sequence ID" value="KAK8964443.1"/>
    <property type="molecule type" value="Genomic_DNA"/>
</dbReference>
<evidence type="ECO:0008006" key="3">
    <source>
        <dbReference type="Google" id="ProtNLM"/>
    </source>
</evidence>
<proteinExistence type="predicted"/>
<accession>A0ABR2MKB4</accession>